<evidence type="ECO:0000313" key="1">
    <source>
        <dbReference type="EMBL" id="KEP26279.1"/>
    </source>
</evidence>
<dbReference type="AlphaFoldDB" id="A0A081LAK3"/>
<organism evidence="1 2">
    <name type="scientific">Bacillus zhangzhouensis</name>
    <dbReference type="NCBI Taxonomy" id="1178540"/>
    <lineage>
        <taxon>Bacteria</taxon>
        <taxon>Bacillati</taxon>
        <taxon>Bacillota</taxon>
        <taxon>Bacilli</taxon>
        <taxon>Bacillales</taxon>
        <taxon>Bacillaceae</taxon>
        <taxon>Bacillus</taxon>
    </lineage>
</organism>
<accession>A0A081LAK3</accession>
<dbReference type="Proteomes" id="UP000028091">
    <property type="component" value="Unassembled WGS sequence"/>
</dbReference>
<dbReference type="RefSeq" id="WP_034321957.1">
    <property type="nucleotide sequence ID" value="NZ_JOTP01000011.1"/>
</dbReference>
<keyword evidence="2" id="KW-1185">Reference proteome</keyword>
<dbReference type="eggNOG" id="ENOG5030CSH">
    <property type="taxonomic scope" value="Bacteria"/>
</dbReference>
<evidence type="ECO:0000313" key="2">
    <source>
        <dbReference type="Proteomes" id="UP000028091"/>
    </source>
</evidence>
<reference evidence="1 2" key="1">
    <citation type="submission" date="2012-09" db="EMBL/GenBank/DDBJ databases">
        <title>Genome Sequence of Bacillus sp. DW5-4.</title>
        <authorList>
            <person name="Lai Q."/>
            <person name="Liu Y."/>
            <person name="Shao Z."/>
        </authorList>
    </citation>
    <scope>NUCLEOTIDE SEQUENCE [LARGE SCALE GENOMIC DNA]</scope>
    <source>
        <strain evidence="1 2">DW5-4</strain>
    </source>
</reference>
<comment type="caution">
    <text evidence="1">The sequence shown here is derived from an EMBL/GenBank/DDBJ whole genome shotgun (WGS) entry which is preliminary data.</text>
</comment>
<sequence length="85" mass="9903">MSSRSDELYDAIYQQTEKQHEQVLRLVKEITAHPEAFSEQEKEKINRMDIALQTATDILENLMTPDTQMTIVLRQGRIRVDLTKA</sequence>
<gene>
    <name evidence="1" type="ORF">BA70_03205</name>
</gene>
<protein>
    <submittedName>
        <fullName evidence="1">Uncharacterized protein</fullName>
    </submittedName>
</protein>
<dbReference type="OrthoDB" id="2907209at2"/>
<dbReference type="EMBL" id="JOTP01000011">
    <property type="protein sequence ID" value="KEP26279.1"/>
    <property type="molecule type" value="Genomic_DNA"/>
</dbReference>
<name>A0A081LAK3_9BACI</name>
<proteinExistence type="predicted"/>